<keyword evidence="2" id="KW-1185">Reference proteome</keyword>
<comment type="caution">
    <text evidence="1">The sequence shown here is derived from an EMBL/GenBank/DDBJ whole genome shotgun (WGS) entry which is preliminary data.</text>
</comment>
<gene>
    <name evidence="1" type="ORF">AVEN_261525_1</name>
</gene>
<evidence type="ECO:0000313" key="2">
    <source>
        <dbReference type="Proteomes" id="UP000499080"/>
    </source>
</evidence>
<evidence type="ECO:0000313" key="1">
    <source>
        <dbReference type="EMBL" id="GBO02687.1"/>
    </source>
</evidence>
<dbReference type="Proteomes" id="UP000499080">
    <property type="component" value="Unassembled WGS sequence"/>
</dbReference>
<proteinExistence type="predicted"/>
<accession>A0A4Y2TTG3</accession>
<dbReference type="AlphaFoldDB" id="A0A4Y2TTG3"/>
<reference evidence="1 2" key="1">
    <citation type="journal article" date="2019" name="Sci. Rep.">
        <title>Orb-weaving spider Araneus ventricosus genome elucidates the spidroin gene catalogue.</title>
        <authorList>
            <person name="Kono N."/>
            <person name="Nakamura H."/>
            <person name="Ohtoshi R."/>
            <person name="Moran D.A.P."/>
            <person name="Shinohara A."/>
            <person name="Yoshida Y."/>
            <person name="Fujiwara M."/>
            <person name="Mori M."/>
            <person name="Tomita M."/>
            <person name="Arakawa K."/>
        </authorList>
    </citation>
    <scope>NUCLEOTIDE SEQUENCE [LARGE SCALE GENOMIC DNA]</scope>
</reference>
<protein>
    <submittedName>
        <fullName evidence="1">Uncharacterized protein</fullName>
    </submittedName>
</protein>
<dbReference type="EMBL" id="BGPR01030272">
    <property type="protein sequence ID" value="GBO02687.1"/>
    <property type="molecule type" value="Genomic_DNA"/>
</dbReference>
<name>A0A4Y2TTG3_ARAVE</name>
<sequence length="99" mass="11259">MILTQKLYICVKFGPYRAKGKDAPKCILDSFPIRVRTHAAVAANSTENWKRVGGVHTGRLATRRCRVALHIRLLRPHSAFIIRPMSEIRGSEMVVYLNE</sequence>
<organism evidence="1 2">
    <name type="scientific">Araneus ventricosus</name>
    <name type="common">Orbweaver spider</name>
    <name type="synonym">Epeira ventricosa</name>
    <dbReference type="NCBI Taxonomy" id="182803"/>
    <lineage>
        <taxon>Eukaryota</taxon>
        <taxon>Metazoa</taxon>
        <taxon>Ecdysozoa</taxon>
        <taxon>Arthropoda</taxon>
        <taxon>Chelicerata</taxon>
        <taxon>Arachnida</taxon>
        <taxon>Araneae</taxon>
        <taxon>Araneomorphae</taxon>
        <taxon>Entelegynae</taxon>
        <taxon>Araneoidea</taxon>
        <taxon>Araneidae</taxon>
        <taxon>Araneus</taxon>
    </lineage>
</organism>